<dbReference type="GO" id="GO:0061809">
    <property type="term" value="F:NAD+ nucleosidase activity, cyclic ADP-ribose generating"/>
    <property type="evidence" value="ECO:0007669"/>
    <property type="project" value="UniProtKB-EC"/>
</dbReference>
<dbReference type="Proteomes" id="UP001054252">
    <property type="component" value="Unassembled WGS sequence"/>
</dbReference>
<keyword evidence="3" id="KW-0520">NAD</keyword>
<evidence type="ECO:0000313" key="7">
    <source>
        <dbReference type="Proteomes" id="UP001054252"/>
    </source>
</evidence>
<dbReference type="EC" id="3.2.2.6" evidence="1"/>
<dbReference type="InterPro" id="IPR035897">
    <property type="entry name" value="Toll_tir_struct_dom_sf"/>
</dbReference>
<dbReference type="Gene3D" id="3.40.50.10140">
    <property type="entry name" value="Toll/interleukin-1 receptor homology (TIR) domain"/>
    <property type="match status" value="1"/>
</dbReference>
<dbReference type="EMBL" id="BPVZ01000030">
    <property type="protein sequence ID" value="GKV09088.1"/>
    <property type="molecule type" value="Genomic_DNA"/>
</dbReference>
<evidence type="ECO:0000256" key="1">
    <source>
        <dbReference type="ARBA" id="ARBA00011982"/>
    </source>
</evidence>
<dbReference type="Pfam" id="PF01582">
    <property type="entry name" value="TIR"/>
    <property type="match status" value="1"/>
</dbReference>
<dbReference type="PANTHER" id="PTHR32009">
    <property type="entry name" value="TMV RESISTANCE PROTEIN N-LIKE"/>
    <property type="match status" value="1"/>
</dbReference>
<dbReference type="AlphaFoldDB" id="A0AAV5J981"/>
<evidence type="ECO:0000313" key="6">
    <source>
        <dbReference type="EMBL" id="GKV09088.1"/>
    </source>
</evidence>
<dbReference type="InterPro" id="IPR000157">
    <property type="entry name" value="TIR_dom"/>
</dbReference>
<organism evidence="6 7">
    <name type="scientific">Rubroshorea leprosula</name>
    <dbReference type="NCBI Taxonomy" id="152421"/>
    <lineage>
        <taxon>Eukaryota</taxon>
        <taxon>Viridiplantae</taxon>
        <taxon>Streptophyta</taxon>
        <taxon>Embryophyta</taxon>
        <taxon>Tracheophyta</taxon>
        <taxon>Spermatophyta</taxon>
        <taxon>Magnoliopsida</taxon>
        <taxon>eudicotyledons</taxon>
        <taxon>Gunneridae</taxon>
        <taxon>Pentapetalae</taxon>
        <taxon>rosids</taxon>
        <taxon>malvids</taxon>
        <taxon>Malvales</taxon>
        <taxon>Dipterocarpaceae</taxon>
        <taxon>Rubroshorea</taxon>
    </lineage>
</organism>
<evidence type="ECO:0000259" key="5">
    <source>
        <dbReference type="PROSITE" id="PS50104"/>
    </source>
</evidence>
<sequence length="66" mass="7827">MFFKNYTDAAWCLDKLMKILDCCRDMLGQIGLPFFFHVDPSDIRKQRGSFSKALLVLITRWLPWTK</sequence>
<proteinExistence type="predicted"/>
<dbReference type="PANTHER" id="PTHR32009:SF39">
    <property type="entry name" value="TIR DOMAIN-CONTAINING PROTEIN"/>
    <property type="match status" value="1"/>
</dbReference>
<accession>A0AAV5J981</accession>
<keyword evidence="7" id="KW-1185">Reference proteome</keyword>
<feature type="domain" description="TIR" evidence="5">
    <location>
        <begin position="1"/>
        <end position="66"/>
    </location>
</feature>
<gene>
    <name evidence="6" type="ORF">SLEP1_g20636</name>
</gene>
<dbReference type="SUPFAM" id="SSF52200">
    <property type="entry name" value="Toll/Interleukin receptor TIR domain"/>
    <property type="match status" value="1"/>
</dbReference>
<comment type="catalytic activity">
    <reaction evidence="4">
        <text>NAD(+) + H2O = ADP-D-ribose + nicotinamide + H(+)</text>
        <dbReference type="Rhea" id="RHEA:16301"/>
        <dbReference type="ChEBI" id="CHEBI:15377"/>
        <dbReference type="ChEBI" id="CHEBI:15378"/>
        <dbReference type="ChEBI" id="CHEBI:17154"/>
        <dbReference type="ChEBI" id="CHEBI:57540"/>
        <dbReference type="ChEBI" id="CHEBI:57967"/>
        <dbReference type="EC" id="3.2.2.6"/>
    </reaction>
    <physiologicalReaction direction="left-to-right" evidence="4">
        <dbReference type="Rhea" id="RHEA:16302"/>
    </physiologicalReaction>
</comment>
<evidence type="ECO:0000256" key="2">
    <source>
        <dbReference type="ARBA" id="ARBA00022801"/>
    </source>
</evidence>
<evidence type="ECO:0000256" key="4">
    <source>
        <dbReference type="ARBA" id="ARBA00047304"/>
    </source>
</evidence>
<dbReference type="GO" id="GO:0007165">
    <property type="term" value="P:signal transduction"/>
    <property type="evidence" value="ECO:0007669"/>
    <property type="project" value="InterPro"/>
</dbReference>
<reference evidence="6 7" key="1">
    <citation type="journal article" date="2021" name="Commun. Biol.">
        <title>The genome of Shorea leprosula (Dipterocarpaceae) highlights the ecological relevance of drought in aseasonal tropical rainforests.</title>
        <authorList>
            <person name="Ng K.K.S."/>
            <person name="Kobayashi M.J."/>
            <person name="Fawcett J.A."/>
            <person name="Hatakeyama M."/>
            <person name="Paape T."/>
            <person name="Ng C.H."/>
            <person name="Ang C.C."/>
            <person name="Tnah L.H."/>
            <person name="Lee C.T."/>
            <person name="Nishiyama T."/>
            <person name="Sese J."/>
            <person name="O'Brien M.J."/>
            <person name="Copetti D."/>
            <person name="Mohd Noor M.I."/>
            <person name="Ong R.C."/>
            <person name="Putra M."/>
            <person name="Sireger I.Z."/>
            <person name="Indrioko S."/>
            <person name="Kosugi Y."/>
            <person name="Izuno A."/>
            <person name="Isagi Y."/>
            <person name="Lee S.L."/>
            <person name="Shimizu K.K."/>
        </authorList>
    </citation>
    <scope>NUCLEOTIDE SEQUENCE [LARGE SCALE GENOMIC DNA]</scope>
    <source>
        <strain evidence="6">214</strain>
    </source>
</reference>
<dbReference type="PROSITE" id="PS50104">
    <property type="entry name" value="TIR"/>
    <property type="match status" value="1"/>
</dbReference>
<name>A0AAV5J981_9ROSI</name>
<keyword evidence="2" id="KW-0378">Hydrolase</keyword>
<protein>
    <recommendedName>
        <fullName evidence="1">ADP-ribosyl cyclase/cyclic ADP-ribose hydrolase</fullName>
        <ecNumber evidence="1">3.2.2.6</ecNumber>
    </recommendedName>
</protein>
<evidence type="ECO:0000256" key="3">
    <source>
        <dbReference type="ARBA" id="ARBA00023027"/>
    </source>
</evidence>
<comment type="caution">
    <text evidence="6">The sequence shown here is derived from an EMBL/GenBank/DDBJ whole genome shotgun (WGS) entry which is preliminary data.</text>
</comment>